<proteinExistence type="predicted"/>
<evidence type="ECO:0000256" key="1">
    <source>
        <dbReference type="SAM" id="MobiDB-lite"/>
    </source>
</evidence>
<dbReference type="GeneID" id="85435817"/>
<dbReference type="EMBL" id="JAHLJV010000303">
    <property type="protein sequence ID" value="KAK1561447.1"/>
    <property type="molecule type" value="Genomic_DNA"/>
</dbReference>
<dbReference type="RefSeq" id="XP_060406653.1">
    <property type="nucleotide sequence ID" value="XM_060551577.1"/>
</dbReference>
<organism evidence="2 3">
    <name type="scientific">Colletotrichum navitas</name>
    <dbReference type="NCBI Taxonomy" id="681940"/>
    <lineage>
        <taxon>Eukaryota</taxon>
        <taxon>Fungi</taxon>
        <taxon>Dikarya</taxon>
        <taxon>Ascomycota</taxon>
        <taxon>Pezizomycotina</taxon>
        <taxon>Sordariomycetes</taxon>
        <taxon>Hypocreomycetidae</taxon>
        <taxon>Glomerellales</taxon>
        <taxon>Glomerellaceae</taxon>
        <taxon>Colletotrichum</taxon>
        <taxon>Colletotrichum graminicola species complex</taxon>
    </lineage>
</organism>
<dbReference type="Proteomes" id="UP001230504">
    <property type="component" value="Unassembled WGS sequence"/>
</dbReference>
<evidence type="ECO:0000313" key="2">
    <source>
        <dbReference type="EMBL" id="KAK1561447.1"/>
    </source>
</evidence>
<sequence length="178" mass="19445">MRSQLSQSQSWVDFGISRVFLSLTTRRSRIRDKGGFDVMHIEEAHLPPSPSPRGPFHRADHGLPTRCRGRGHKIWFCGIPSRTRPVISSQTTKKSQQGRPVILSLPPSLPSPSRLRIARYHHGSRVRLPIRRPIIPNPAVRRHQSLTSSPLDAPSPVVQPARLAGGGGGGGGASIDAC</sequence>
<evidence type="ECO:0000313" key="3">
    <source>
        <dbReference type="Proteomes" id="UP001230504"/>
    </source>
</evidence>
<reference evidence="2" key="1">
    <citation type="submission" date="2021-06" db="EMBL/GenBank/DDBJ databases">
        <title>Comparative genomics, transcriptomics and evolutionary studies reveal genomic signatures of adaptation to plant cell wall in hemibiotrophic fungi.</title>
        <authorList>
            <consortium name="DOE Joint Genome Institute"/>
            <person name="Baroncelli R."/>
            <person name="Diaz J.F."/>
            <person name="Benocci T."/>
            <person name="Peng M."/>
            <person name="Battaglia E."/>
            <person name="Haridas S."/>
            <person name="Andreopoulos W."/>
            <person name="Labutti K."/>
            <person name="Pangilinan J."/>
            <person name="Floch G.L."/>
            <person name="Makela M.R."/>
            <person name="Henrissat B."/>
            <person name="Grigoriev I.V."/>
            <person name="Crouch J.A."/>
            <person name="De Vries R.P."/>
            <person name="Sukno S.A."/>
            <person name="Thon M.R."/>
        </authorList>
    </citation>
    <scope>NUCLEOTIDE SEQUENCE</scope>
    <source>
        <strain evidence="2">CBS 125086</strain>
    </source>
</reference>
<name>A0AAD8PI90_9PEZI</name>
<comment type="caution">
    <text evidence="2">The sequence shown here is derived from an EMBL/GenBank/DDBJ whole genome shotgun (WGS) entry which is preliminary data.</text>
</comment>
<accession>A0AAD8PI90</accession>
<gene>
    <name evidence="2" type="ORF">LY79DRAFT_217191</name>
</gene>
<feature type="compositionally biased region" description="Gly residues" evidence="1">
    <location>
        <begin position="164"/>
        <end position="178"/>
    </location>
</feature>
<keyword evidence="3" id="KW-1185">Reference proteome</keyword>
<feature type="region of interest" description="Disordered" evidence="1">
    <location>
        <begin position="137"/>
        <end position="178"/>
    </location>
</feature>
<protein>
    <submittedName>
        <fullName evidence="2">Uncharacterized protein</fullName>
    </submittedName>
</protein>
<dbReference type="AlphaFoldDB" id="A0AAD8PI90"/>